<reference evidence="1" key="1">
    <citation type="submission" date="2021-06" db="EMBL/GenBank/DDBJ databases">
        <authorList>
            <person name="Kallberg Y."/>
            <person name="Tangrot J."/>
            <person name="Rosling A."/>
        </authorList>
    </citation>
    <scope>NUCLEOTIDE SEQUENCE</scope>
    <source>
        <strain evidence="1">MT106</strain>
    </source>
</reference>
<dbReference type="Proteomes" id="UP000789831">
    <property type="component" value="Unassembled WGS sequence"/>
</dbReference>
<comment type="caution">
    <text evidence="1">The sequence shown here is derived from an EMBL/GenBank/DDBJ whole genome shotgun (WGS) entry which is preliminary data.</text>
</comment>
<protein>
    <submittedName>
        <fullName evidence="1">10176_t:CDS:1</fullName>
    </submittedName>
</protein>
<keyword evidence="2" id="KW-1185">Reference proteome</keyword>
<feature type="non-terminal residue" evidence="1">
    <location>
        <position position="69"/>
    </location>
</feature>
<dbReference type="AlphaFoldDB" id="A0A9N9EG21"/>
<dbReference type="EMBL" id="CAJVPL010008812">
    <property type="protein sequence ID" value="CAG8675733.1"/>
    <property type="molecule type" value="Genomic_DNA"/>
</dbReference>
<name>A0A9N9EG21_9GLOM</name>
<accession>A0A9N9EG21</accession>
<gene>
    <name evidence="1" type="ORF">AGERDE_LOCUS12456</name>
</gene>
<organism evidence="1 2">
    <name type="scientific">Ambispora gerdemannii</name>
    <dbReference type="NCBI Taxonomy" id="144530"/>
    <lineage>
        <taxon>Eukaryota</taxon>
        <taxon>Fungi</taxon>
        <taxon>Fungi incertae sedis</taxon>
        <taxon>Mucoromycota</taxon>
        <taxon>Glomeromycotina</taxon>
        <taxon>Glomeromycetes</taxon>
        <taxon>Archaeosporales</taxon>
        <taxon>Ambisporaceae</taxon>
        <taxon>Ambispora</taxon>
    </lineage>
</organism>
<evidence type="ECO:0000313" key="1">
    <source>
        <dbReference type="EMBL" id="CAG8675733.1"/>
    </source>
</evidence>
<sequence>MSDIEFTDNQDNSSNDLSEAEVSIFIDQNESKTRSSASLKLSEASVNAFTKKIKSRVSDFSIFANSETE</sequence>
<proteinExistence type="predicted"/>
<evidence type="ECO:0000313" key="2">
    <source>
        <dbReference type="Proteomes" id="UP000789831"/>
    </source>
</evidence>